<gene>
    <name evidence="2" type="ORF">EHQ30_03875</name>
</gene>
<name>A0A2M9Y6S1_9LEPT</name>
<accession>A0A2M9Y6S1</accession>
<organism evidence="2 3">
    <name type="scientific">Leptospira brenneri</name>
    <dbReference type="NCBI Taxonomy" id="2023182"/>
    <lineage>
        <taxon>Bacteria</taxon>
        <taxon>Pseudomonadati</taxon>
        <taxon>Spirochaetota</taxon>
        <taxon>Spirochaetia</taxon>
        <taxon>Leptospirales</taxon>
        <taxon>Leptospiraceae</taxon>
        <taxon>Leptospira</taxon>
    </lineage>
</organism>
<sequence length="211" mass="24343">MFPERPVWIWKGDPEFALVQLVLLVLFFYLSFRISAYLTHRIELIRMHSKRLDRLAFRAGCNKEERNLLQSFYSQLDGRHRVLLAHNHAKEYLRRHLLSYVTSLDTKDYPAFLSLVSKFLGTASDPRPLFSIREFTILQWGPKTYFAQVVDPGPGEVRLKLGSNASNLSSGTSVRVTVFRNPKGLQTIRGEAKWETPTSVYFLPDPSDPKN</sequence>
<keyword evidence="1" id="KW-0812">Transmembrane</keyword>
<feature type="transmembrane region" description="Helical" evidence="1">
    <location>
        <begin position="16"/>
        <end position="38"/>
    </location>
</feature>
<dbReference type="Proteomes" id="UP000297891">
    <property type="component" value="Unassembled WGS sequence"/>
</dbReference>
<reference evidence="2" key="1">
    <citation type="journal article" date="2019" name="PLoS Negl. Trop. Dis.">
        <title>Revisiting the worldwide diversity of Leptospira species in the environment.</title>
        <authorList>
            <person name="Vincent A.T."/>
            <person name="Schiettekatte O."/>
            <person name="Bourhy P."/>
            <person name="Veyrier F.J."/>
            <person name="Picardeau M."/>
        </authorList>
    </citation>
    <scope>NUCLEOTIDE SEQUENCE [LARGE SCALE GENOMIC DNA]</scope>
    <source>
        <strain evidence="2">201800277</strain>
    </source>
</reference>
<keyword evidence="1" id="KW-0472">Membrane</keyword>
<protein>
    <submittedName>
        <fullName evidence="2">Uncharacterized protein</fullName>
    </submittedName>
</protein>
<dbReference type="RefSeq" id="WP_100789254.1">
    <property type="nucleotide sequence ID" value="NZ_NPDQ01000001.1"/>
</dbReference>
<keyword evidence="3" id="KW-1185">Reference proteome</keyword>
<keyword evidence="1" id="KW-1133">Transmembrane helix</keyword>
<dbReference type="OrthoDB" id="341061at2"/>
<evidence type="ECO:0000313" key="2">
    <source>
        <dbReference type="EMBL" id="TGK95779.1"/>
    </source>
</evidence>
<evidence type="ECO:0000256" key="1">
    <source>
        <dbReference type="SAM" id="Phobius"/>
    </source>
</evidence>
<evidence type="ECO:0000313" key="3">
    <source>
        <dbReference type="Proteomes" id="UP000297891"/>
    </source>
</evidence>
<dbReference type="AlphaFoldDB" id="A0A2M9Y6S1"/>
<dbReference type="EMBL" id="RQFP01000001">
    <property type="protein sequence ID" value="TGK95779.1"/>
    <property type="molecule type" value="Genomic_DNA"/>
</dbReference>
<comment type="caution">
    <text evidence="2">The sequence shown here is derived from an EMBL/GenBank/DDBJ whole genome shotgun (WGS) entry which is preliminary data.</text>
</comment>
<proteinExistence type="predicted"/>